<evidence type="ECO:0000313" key="4">
    <source>
        <dbReference type="EMBL" id="GGA64656.1"/>
    </source>
</evidence>
<dbReference type="AlphaFoldDB" id="A0A916W4D4"/>
<name>A0A916W4D4_9BACT</name>
<sequence>MLMKSGVFQISALGAGLLALAMAGSPAFSVRANAQSAAPASAMSRALGTVKSVNGNSVVVTESGSQEVTVTVPDGARILQLAPGSTNLKDAQPATLSSITVGDRVLVTGKAGDSAGTLTALRVILMKSAAIAQEHEAEEAEWQKNGIGGIVRAIDPSTGTLTISVGAKKVEVKTASATKFRRYAGDSVKFEDAVASTLDQIHPGDQLRVRGSKSEDGLSVQADEVVSGSFKNLSGLITTIDAADGTVTLKDLATKKVMRVKITPNSNVHTLPPQAAAMLAARARGGASAARGQGAARPEGAQAEGGMGERGAGRSAGADLSQIVSRLPQQTIADLKAGDAVMVVGSQADPGSSNVTAITVLAGVEPILRASPSGSSDMTLSPWSVGGGAPEMGAQQQ</sequence>
<feature type="signal peptide" evidence="2">
    <location>
        <begin position="1"/>
        <end position="34"/>
    </location>
</feature>
<evidence type="ECO:0000256" key="1">
    <source>
        <dbReference type="SAM" id="MobiDB-lite"/>
    </source>
</evidence>
<dbReference type="EMBL" id="BMJB01000001">
    <property type="protein sequence ID" value="GGA64656.1"/>
    <property type="molecule type" value="Genomic_DNA"/>
</dbReference>
<accession>A0A916W4D4</accession>
<dbReference type="InterPro" id="IPR043724">
    <property type="entry name" value="DUF5666"/>
</dbReference>
<dbReference type="Proteomes" id="UP000648801">
    <property type="component" value="Unassembled WGS sequence"/>
</dbReference>
<feature type="compositionally biased region" description="Low complexity" evidence="1">
    <location>
        <begin position="288"/>
        <end position="302"/>
    </location>
</feature>
<feature type="chain" id="PRO_5038008085" description="DUF5666 domain-containing protein" evidence="2">
    <location>
        <begin position="35"/>
        <end position="397"/>
    </location>
</feature>
<feature type="region of interest" description="Disordered" evidence="1">
    <location>
        <begin position="370"/>
        <end position="397"/>
    </location>
</feature>
<evidence type="ECO:0000313" key="5">
    <source>
        <dbReference type="Proteomes" id="UP000648801"/>
    </source>
</evidence>
<protein>
    <recommendedName>
        <fullName evidence="3">DUF5666 domain-containing protein</fullName>
    </recommendedName>
</protein>
<proteinExistence type="predicted"/>
<feature type="region of interest" description="Disordered" evidence="1">
    <location>
        <begin position="288"/>
        <end position="317"/>
    </location>
</feature>
<gene>
    <name evidence="4" type="ORF">GCM10011507_15360</name>
</gene>
<evidence type="ECO:0000256" key="2">
    <source>
        <dbReference type="SAM" id="SignalP"/>
    </source>
</evidence>
<comment type="caution">
    <text evidence="4">The sequence shown here is derived from an EMBL/GenBank/DDBJ whole genome shotgun (WGS) entry which is preliminary data.</text>
</comment>
<reference evidence="4" key="2">
    <citation type="submission" date="2020-09" db="EMBL/GenBank/DDBJ databases">
        <authorList>
            <person name="Sun Q."/>
            <person name="Zhou Y."/>
        </authorList>
    </citation>
    <scope>NUCLEOTIDE SEQUENCE</scope>
    <source>
        <strain evidence="4">CGMCC 1.15447</strain>
    </source>
</reference>
<reference evidence="4" key="1">
    <citation type="journal article" date="2014" name="Int. J. Syst. Evol. Microbiol.">
        <title>Complete genome sequence of Corynebacterium casei LMG S-19264T (=DSM 44701T), isolated from a smear-ripened cheese.</title>
        <authorList>
            <consortium name="US DOE Joint Genome Institute (JGI-PGF)"/>
            <person name="Walter F."/>
            <person name="Albersmeier A."/>
            <person name="Kalinowski J."/>
            <person name="Ruckert C."/>
        </authorList>
    </citation>
    <scope>NUCLEOTIDE SEQUENCE</scope>
    <source>
        <strain evidence="4">CGMCC 1.15447</strain>
    </source>
</reference>
<organism evidence="4 5">
    <name type="scientific">Edaphobacter acidisoli</name>
    <dbReference type="NCBI Taxonomy" id="2040573"/>
    <lineage>
        <taxon>Bacteria</taxon>
        <taxon>Pseudomonadati</taxon>
        <taxon>Acidobacteriota</taxon>
        <taxon>Terriglobia</taxon>
        <taxon>Terriglobales</taxon>
        <taxon>Acidobacteriaceae</taxon>
        <taxon>Edaphobacter</taxon>
    </lineage>
</organism>
<dbReference type="RefSeq" id="WP_263364895.1">
    <property type="nucleotide sequence ID" value="NZ_JAGSYK010000001.1"/>
</dbReference>
<keyword evidence="2" id="KW-0732">Signal</keyword>
<evidence type="ECO:0000259" key="3">
    <source>
        <dbReference type="Pfam" id="PF18914"/>
    </source>
</evidence>
<feature type="compositionally biased region" description="Polar residues" evidence="1">
    <location>
        <begin position="372"/>
        <end position="382"/>
    </location>
</feature>
<feature type="domain" description="DUF5666" evidence="3">
    <location>
        <begin position="149"/>
        <end position="225"/>
    </location>
</feature>
<dbReference type="Pfam" id="PF18914">
    <property type="entry name" value="DUF5666"/>
    <property type="match status" value="1"/>
</dbReference>
<keyword evidence="5" id="KW-1185">Reference proteome</keyword>